<dbReference type="Pfam" id="PF12736">
    <property type="entry name" value="CABIT"/>
    <property type="match status" value="1"/>
</dbReference>
<evidence type="ECO:0000256" key="1">
    <source>
        <dbReference type="SAM" id="MobiDB-lite"/>
    </source>
</evidence>
<proteinExistence type="predicted"/>
<dbReference type="EMBL" id="JBJQND010000008">
    <property type="protein sequence ID" value="KAL3867926.1"/>
    <property type="molecule type" value="Genomic_DNA"/>
</dbReference>
<sequence>MDILKDFEHYQSSSTTAKKCVESLGFPCILTVKRDIFNSDPYDLENESLELCPGTVIKLFAELSLPSVRLKIEKLHNPKNVSKERGKDFVSDRSPFEGSEINIPLNFKGNVKRLRNTGMGRKYESVSKLMEDLPSCVQALDKFSCVSHGTKAPVTIGKGTKLVPARNLQKNPTDTASIDQLICILENGNEIAIPENCKVRFVVVEDDKTFTVRDIVEKLTLPQAVQFETVFPENVVSRDDEEACNLMYMLDGPVSVISVERTDVYVGCLSRMSGKYIPFILPVLHEVEVYTSDKTAQRYLGNLYAPHLPSSLPLSLVEDKLYIIDTEGLHVHYLKDIDLNEAPMIPPPRPRKSNDITASALASNAPPVHRRPQPYEARKFPIDAGSASNDIPKVPPKAFKNYPEASTQKFKAIKPLPPEPIPSTPVLDHHDSSEECTDSCYEDVSLVKAETKNPPVPPRLAMKPDKMEANSTQQKKQEKERTTSSSEKPPKVPIPPTLKVESFSDSRVQPLKRSPSTKNRLSSSDYLGKGKTVQGIDDEVMDELRLPSLVPKKSTIEKFKNLKSEMFRFVHGELRKKFKTKKPLGSVEISTDVTNDIKSKSFNLDISSDKRVIQTDLDLELEEDDNYDTIEDDCVFENSNLTMVEKDTRHANKSIQRVQSQKECGSDEDDEYIQIQDNTMPSNLTKRPGYIDQQMGINTPKGMRYVPFPESKRTSKPDKNKDFFSMSVEEVVYLFEECKLPALAEVCKKELLDGAFFKEFKEENWMEEPFCLKRFHVVKVQKILSGWRPDLDRPE</sequence>
<dbReference type="Proteomes" id="UP001634394">
    <property type="component" value="Unassembled WGS sequence"/>
</dbReference>
<gene>
    <name evidence="3" type="ORF">ACJMK2_040768</name>
</gene>
<feature type="compositionally biased region" description="Polar residues" evidence="1">
    <location>
        <begin position="514"/>
        <end position="525"/>
    </location>
</feature>
<evidence type="ECO:0000313" key="3">
    <source>
        <dbReference type="EMBL" id="KAL3867926.1"/>
    </source>
</evidence>
<comment type="caution">
    <text evidence="3">The sequence shown here is derived from an EMBL/GenBank/DDBJ whole genome shotgun (WGS) entry which is preliminary data.</text>
</comment>
<protein>
    <recommendedName>
        <fullName evidence="2">CABIT domain-containing protein</fullName>
    </recommendedName>
</protein>
<dbReference type="InterPro" id="IPR025946">
    <property type="entry name" value="CABIT_dom"/>
</dbReference>
<name>A0ABD3W3D5_SINWO</name>
<dbReference type="AlphaFoldDB" id="A0ABD3W3D5"/>
<accession>A0ABD3W3D5</accession>
<organism evidence="3 4">
    <name type="scientific">Sinanodonta woodiana</name>
    <name type="common">Chinese pond mussel</name>
    <name type="synonym">Anodonta woodiana</name>
    <dbReference type="NCBI Taxonomy" id="1069815"/>
    <lineage>
        <taxon>Eukaryota</taxon>
        <taxon>Metazoa</taxon>
        <taxon>Spiralia</taxon>
        <taxon>Lophotrochozoa</taxon>
        <taxon>Mollusca</taxon>
        <taxon>Bivalvia</taxon>
        <taxon>Autobranchia</taxon>
        <taxon>Heteroconchia</taxon>
        <taxon>Palaeoheterodonta</taxon>
        <taxon>Unionida</taxon>
        <taxon>Unionoidea</taxon>
        <taxon>Unionidae</taxon>
        <taxon>Unioninae</taxon>
        <taxon>Sinanodonta</taxon>
    </lineage>
</organism>
<evidence type="ECO:0000313" key="4">
    <source>
        <dbReference type="Proteomes" id="UP001634394"/>
    </source>
</evidence>
<evidence type="ECO:0000259" key="2">
    <source>
        <dbReference type="Pfam" id="PF12736"/>
    </source>
</evidence>
<feature type="region of interest" description="Disordered" evidence="1">
    <location>
        <begin position="410"/>
        <end position="527"/>
    </location>
</feature>
<keyword evidence="4" id="KW-1185">Reference proteome</keyword>
<feature type="domain" description="CABIT" evidence="2">
    <location>
        <begin position="93"/>
        <end position="231"/>
    </location>
</feature>
<reference evidence="3 4" key="1">
    <citation type="submission" date="2024-11" db="EMBL/GenBank/DDBJ databases">
        <title>Chromosome-level genome assembly of the freshwater bivalve Anodonta woodiana.</title>
        <authorList>
            <person name="Chen X."/>
        </authorList>
    </citation>
    <scope>NUCLEOTIDE SEQUENCE [LARGE SCALE GENOMIC DNA]</scope>
    <source>
        <strain evidence="3">MN2024</strain>
        <tissue evidence="3">Gills</tissue>
    </source>
</reference>